<dbReference type="RefSeq" id="WP_269444241.1">
    <property type="nucleotide sequence ID" value="NZ_CP097463.1"/>
</dbReference>
<evidence type="ECO:0000256" key="3">
    <source>
        <dbReference type="ARBA" id="ARBA00022842"/>
    </source>
</evidence>
<sequence length="285" mass="29766">MSEIPLRSVLYMPGSNARALEKAKTIPADGLILDLEDAVSPEAKATARDQVCAAAASGDYGTRVVTIRVNGLATEWHADDIGAAAAARPAAVVVPKVNSAEDVRHVEQSLLAAGAPEQLAIWAMIETPAAILRAAEIAAATPRLTTFVMGTNDLLSELRALHTPGRTSLVHALAQCVLAARAHGKTILDGVYNDVKDEAGFAAECRQGRVLGFDGKTLIHPGQVESCNAAFAPSAQDVEHAHAVIAAFEQSLREGRGVATLDGKLIENLHVADARRVLALADAVG</sequence>
<protein>
    <submittedName>
        <fullName evidence="5">CoA ester lyase</fullName>
    </submittedName>
</protein>
<reference evidence="5" key="1">
    <citation type="submission" date="2022-05" db="EMBL/GenBank/DDBJ databases">
        <title>Jatrophihabitans sp. SB3-54 whole genome sequence.</title>
        <authorList>
            <person name="Suh M.K."/>
            <person name="Eom M.K."/>
            <person name="Kim J.S."/>
            <person name="Kim H.S."/>
            <person name="Do H.E."/>
            <person name="Shin Y.K."/>
            <person name="Lee J.-S."/>
        </authorList>
    </citation>
    <scope>NUCLEOTIDE SEQUENCE</scope>
    <source>
        <strain evidence="5">SB3-54</strain>
    </source>
</reference>
<proteinExistence type="predicted"/>
<evidence type="ECO:0000313" key="5">
    <source>
        <dbReference type="EMBL" id="WAX57694.1"/>
    </source>
</evidence>
<dbReference type="InterPro" id="IPR040442">
    <property type="entry name" value="Pyrv_kinase-like_dom_sf"/>
</dbReference>
<dbReference type="PIRSF" id="PIRSF015582">
    <property type="entry name" value="Cit_lyase_B"/>
    <property type="match status" value="1"/>
</dbReference>
<evidence type="ECO:0000313" key="6">
    <source>
        <dbReference type="Proteomes" id="UP001164693"/>
    </source>
</evidence>
<dbReference type="PANTHER" id="PTHR32308:SF10">
    <property type="entry name" value="CITRATE LYASE SUBUNIT BETA"/>
    <property type="match status" value="1"/>
</dbReference>
<evidence type="ECO:0000256" key="1">
    <source>
        <dbReference type="ARBA" id="ARBA00001946"/>
    </source>
</evidence>
<comment type="cofactor">
    <cofactor evidence="1">
        <name>Mg(2+)</name>
        <dbReference type="ChEBI" id="CHEBI:18420"/>
    </cofactor>
</comment>
<dbReference type="InterPro" id="IPR011206">
    <property type="entry name" value="Citrate_lyase_beta/mcl1/mcl2"/>
</dbReference>
<keyword evidence="3" id="KW-0460">Magnesium</keyword>
<feature type="domain" description="HpcH/HpaI aldolase/citrate lyase" evidence="4">
    <location>
        <begin position="7"/>
        <end position="221"/>
    </location>
</feature>
<keyword evidence="6" id="KW-1185">Reference proteome</keyword>
<dbReference type="InterPro" id="IPR005000">
    <property type="entry name" value="Aldolase/citrate-lyase_domain"/>
</dbReference>
<dbReference type="Proteomes" id="UP001164693">
    <property type="component" value="Chromosome"/>
</dbReference>
<dbReference type="Gene3D" id="3.20.20.60">
    <property type="entry name" value="Phosphoenolpyruvate-binding domains"/>
    <property type="match status" value="1"/>
</dbReference>
<dbReference type="InterPro" id="IPR015813">
    <property type="entry name" value="Pyrv/PenolPyrv_kinase-like_dom"/>
</dbReference>
<keyword evidence="2" id="KW-0479">Metal-binding</keyword>
<organism evidence="5 6">
    <name type="scientific">Jatrophihabitans cynanchi</name>
    <dbReference type="NCBI Taxonomy" id="2944128"/>
    <lineage>
        <taxon>Bacteria</taxon>
        <taxon>Bacillati</taxon>
        <taxon>Actinomycetota</taxon>
        <taxon>Actinomycetes</taxon>
        <taxon>Jatrophihabitantales</taxon>
        <taxon>Jatrophihabitantaceae</taxon>
        <taxon>Jatrophihabitans</taxon>
    </lineage>
</organism>
<gene>
    <name evidence="5" type="ORF">M6B22_02740</name>
</gene>
<dbReference type="GO" id="GO:0016829">
    <property type="term" value="F:lyase activity"/>
    <property type="evidence" value="ECO:0007669"/>
    <property type="project" value="UniProtKB-KW"/>
</dbReference>
<evidence type="ECO:0000259" key="4">
    <source>
        <dbReference type="Pfam" id="PF03328"/>
    </source>
</evidence>
<keyword evidence="5" id="KW-0456">Lyase</keyword>
<dbReference type="SUPFAM" id="SSF51621">
    <property type="entry name" value="Phosphoenolpyruvate/pyruvate domain"/>
    <property type="match status" value="1"/>
</dbReference>
<evidence type="ECO:0000256" key="2">
    <source>
        <dbReference type="ARBA" id="ARBA00022723"/>
    </source>
</evidence>
<dbReference type="EMBL" id="CP097463">
    <property type="protein sequence ID" value="WAX57694.1"/>
    <property type="molecule type" value="Genomic_DNA"/>
</dbReference>
<dbReference type="PANTHER" id="PTHR32308">
    <property type="entry name" value="LYASE BETA SUBUNIT, PUTATIVE (AFU_ORTHOLOGUE AFUA_4G13030)-RELATED"/>
    <property type="match status" value="1"/>
</dbReference>
<dbReference type="Pfam" id="PF03328">
    <property type="entry name" value="HpcH_HpaI"/>
    <property type="match status" value="1"/>
</dbReference>
<name>A0ABY7JZ43_9ACTN</name>
<accession>A0ABY7JZ43</accession>